<dbReference type="RefSeq" id="XP_067511216.1">
    <property type="nucleotide sequence ID" value="XM_067655115.1"/>
</dbReference>
<proteinExistence type="predicted"/>
<dbReference type="InterPro" id="IPR012336">
    <property type="entry name" value="Thioredoxin-like_fold"/>
</dbReference>
<dbReference type="OMA" id="IKFSRQN"/>
<accession>I1BHZ0</accession>
<dbReference type="PANTHER" id="PTHR33875">
    <property type="entry name" value="OS09G0542200 PROTEIN"/>
    <property type="match status" value="1"/>
</dbReference>
<keyword evidence="3" id="KW-1185">Reference proteome</keyword>
<dbReference type="Gene3D" id="3.40.30.10">
    <property type="entry name" value="Glutaredoxin"/>
    <property type="match status" value="1"/>
</dbReference>
<organism evidence="2 3">
    <name type="scientific">Rhizopus delemar (strain RA 99-880 / ATCC MYA-4621 / FGSC 9543 / NRRL 43880)</name>
    <name type="common">Mucormycosis agent</name>
    <name type="synonym">Rhizopus arrhizus var. delemar</name>
    <dbReference type="NCBI Taxonomy" id="246409"/>
    <lineage>
        <taxon>Eukaryota</taxon>
        <taxon>Fungi</taxon>
        <taxon>Fungi incertae sedis</taxon>
        <taxon>Mucoromycota</taxon>
        <taxon>Mucoromycotina</taxon>
        <taxon>Mucoromycetes</taxon>
        <taxon>Mucorales</taxon>
        <taxon>Mucorineae</taxon>
        <taxon>Rhizopodaceae</taxon>
        <taxon>Rhizopus</taxon>
    </lineage>
</organism>
<dbReference type="PANTHER" id="PTHR33875:SF2">
    <property type="entry name" value="ACR183CP"/>
    <property type="match status" value="1"/>
</dbReference>
<dbReference type="OrthoDB" id="37297at2759"/>
<gene>
    <name evidence="2" type="ORF">RO3G_00524</name>
</gene>
<name>I1BHZ0_RHIO9</name>
<reference evidence="2 3" key="1">
    <citation type="journal article" date="2009" name="PLoS Genet.">
        <title>Genomic analysis of the basal lineage fungus Rhizopus oryzae reveals a whole-genome duplication.</title>
        <authorList>
            <person name="Ma L.-J."/>
            <person name="Ibrahim A.S."/>
            <person name="Skory C."/>
            <person name="Grabherr M.G."/>
            <person name="Burger G."/>
            <person name="Butler M."/>
            <person name="Elias M."/>
            <person name="Idnurm A."/>
            <person name="Lang B.F."/>
            <person name="Sone T."/>
            <person name="Abe A."/>
            <person name="Calvo S.E."/>
            <person name="Corrochano L.M."/>
            <person name="Engels R."/>
            <person name="Fu J."/>
            <person name="Hansberg W."/>
            <person name="Kim J.-M."/>
            <person name="Kodira C.D."/>
            <person name="Koehrsen M.J."/>
            <person name="Liu B."/>
            <person name="Miranda-Saavedra D."/>
            <person name="O'Leary S."/>
            <person name="Ortiz-Castellanos L."/>
            <person name="Poulter R."/>
            <person name="Rodriguez-Romero J."/>
            <person name="Ruiz-Herrera J."/>
            <person name="Shen Y.-Q."/>
            <person name="Zeng Q."/>
            <person name="Galagan J."/>
            <person name="Birren B.W."/>
            <person name="Cuomo C.A."/>
            <person name="Wickes B.L."/>
        </authorList>
    </citation>
    <scope>NUCLEOTIDE SEQUENCE [LARGE SCALE GENOMIC DNA]</scope>
    <source>
        <strain evidence="3">RA 99-880 / ATCC MYA-4621 / FGSC 9543 / NRRL 43880</strain>
    </source>
</reference>
<evidence type="ECO:0000313" key="2">
    <source>
        <dbReference type="EMBL" id="EIE75820.1"/>
    </source>
</evidence>
<dbReference type="Pfam" id="PF13462">
    <property type="entry name" value="Thioredoxin_4"/>
    <property type="match status" value="1"/>
</dbReference>
<evidence type="ECO:0000313" key="3">
    <source>
        <dbReference type="Proteomes" id="UP000009138"/>
    </source>
</evidence>
<dbReference type="GeneID" id="93607496"/>
<protein>
    <recommendedName>
        <fullName evidence="1">Thioredoxin-like fold domain-containing protein</fullName>
    </recommendedName>
</protein>
<dbReference type="AlphaFoldDB" id="I1BHZ0"/>
<dbReference type="SUPFAM" id="SSF52833">
    <property type="entry name" value="Thioredoxin-like"/>
    <property type="match status" value="1"/>
</dbReference>
<dbReference type="STRING" id="246409.I1BHZ0"/>
<dbReference type="InParanoid" id="I1BHZ0"/>
<dbReference type="Proteomes" id="UP000009138">
    <property type="component" value="Unassembled WGS sequence"/>
</dbReference>
<dbReference type="eggNOG" id="ENOG502S0CB">
    <property type="taxonomic scope" value="Eukaryota"/>
</dbReference>
<feature type="domain" description="Thioredoxin-like fold" evidence="1">
    <location>
        <begin position="9"/>
        <end position="179"/>
    </location>
</feature>
<dbReference type="InterPro" id="IPR036249">
    <property type="entry name" value="Thioredoxin-like_sf"/>
</dbReference>
<sequence>MALAPQFSGHRLGSAFAPHTIELYLDYVCPFSAKIYKKIREQVWPYIEQAYPDKVKFIFRQQVQPWHASSTIVHEAAIAVEKINDKKFFEFSDALFEHQKEYFDEALETKSRREIAKELAKLAETVGVPSDKVLELLFNGTGEPKNAGNKITNDLKLFIKLGRQNGIHVSPTLLLDGIRDDSVSSGWELDQWKEYLSTKFDCHVIFQLKSV</sequence>
<dbReference type="EMBL" id="CH476732">
    <property type="protein sequence ID" value="EIE75820.1"/>
    <property type="molecule type" value="Genomic_DNA"/>
</dbReference>
<dbReference type="VEuPathDB" id="FungiDB:RO3G_00524"/>
<evidence type="ECO:0000259" key="1">
    <source>
        <dbReference type="Pfam" id="PF13462"/>
    </source>
</evidence>